<name>A0ABV5XDD4_9NOCA</name>
<dbReference type="EMBL" id="JBHMAS010000021">
    <property type="protein sequence ID" value="MFB9780369.1"/>
    <property type="molecule type" value="Genomic_DNA"/>
</dbReference>
<dbReference type="Pfam" id="PF21274">
    <property type="entry name" value="Rng_hyd_C"/>
    <property type="match status" value="1"/>
</dbReference>
<dbReference type="GO" id="GO:0004497">
    <property type="term" value="F:monooxygenase activity"/>
    <property type="evidence" value="ECO:0007669"/>
    <property type="project" value="UniProtKB-KW"/>
</dbReference>
<dbReference type="RefSeq" id="WP_378374595.1">
    <property type="nucleotide sequence ID" value="NZ_JBHMAS010000021.1"/>
</dbReference>
<evidence type="ECO:0000259" key="5">
    <source>
        <dbReference type="Pfam" id="PF01494"/>
    </source>
</evidence>
<gene>
    <name evidence="6" type="ORF">ACFFQ6_11795</name>
</gene>
<dbReference type="PANTHER" id="PTHR43004:SF19">
    <property type="entry name" value="BINDING MONOOXYGENASE, PUTATIVE (JCVI)-RELATED"/>
    <property type="match status" value="1"/>
</dbReference>
<keyword evidence="6" id="KW-0560">Oxidoreductase</keyword>
<protein>
    <submittedName>
        <fullName evidence="6">FAD-dependent monooxygenase</fullName>
    </submittedName>
</protein>
<evidence type="ECO:0000313" key="7">
    <source>
        <dbReference type="Proteomes" id="UP001589587"/>
    </source>
</evidence>
<dbReference type="Gene3D" id="3.30.9.10">
    <property type="entry name" value="D-Amino Acid Oxidase, subunit A, domain 2"/>
    <property type="match status" value="1"/>
</dbReference>
<dbReference type="Gene3D" id="3.50.50.60">
    <property type="entry name" value="FAD/NAD(P)-binding domain"/>
    <property type="match status" value="1"/>
</dbReference>
<reference evidence="6 7" key="1">
    <citation type="submission" date="2024-09" db="EMBL/GenBank/DDBJ databases">
        <authorList>
            <person name="Sun Q."/>
            <person name="Mori K."/>
        </authorList>
    </citation>
    <scope>NUCLEOTIDE SEQUENCE [LARGE SCALE GENOMIC DNA]</scope>
    <source>
        <strain evidence="6 7">JCM 11411</strain>
    </source>
</reference>
<keyword evidence="2" id="KW-0285">Flavoprotein</keyword>
<feature type="region of interest" description="Disordered" evidence="4">
    <location>
        <begin position="385"/>
        <end position="410"/>
    </location>
</feature>
<dbReference type="InterPro" id="IPR036188">
    <property type="entry name" value="FAD/NAD-bd_sf"/>
</dbReference>
<feature type="domain" description="FAD-binding" evidence="5">
    <location>
        <begin position="7"/>
        <end position="355"/>
    </location>
</feature>
<keyword evidence="6" id="KW-0503">Monooxygenase</keyword>
<dbReference type="InterPro" id="IPR050641">
    <property type="entry name" value="RIFMO-like"/>
</dbReference>
<accession>A0ABV5XDD4</accession>
<dbReference type="Gene3D" id="3.40.30.120">
    <property type="match status" value="1"/>
</dbReference>
<evidence type="ECO:0000256" key="1">
    <source>
        <dbReference type="ARBA" id="ARBA00001974"/>
    </source>
</evidence>
<dbReference type="SUPFAM" id="SSF51905">
    <property type="entry name" value="FAD/NAD(P)-binding domain"/>
    <property type="match status" value="1"/>
</dbReference>
<evidence type="ECO:0000256" key="2">
    <source>
        <dbReference type="ARBA" id="ARBA00022630"/>
    </source>
</evidence>
<evidence type="ECO:0000256" key="4">
    <source>
        <dbReference type="SAM" id="MobiDB-lite"/>
    </source>
</evidence>
<organism evidence="6 7">
    <name type="scientific">Rhodococcus baikonurensis</name>
    <dbReference type="NCBI Taxonomy" id="172041"/>
    <lineage>
        <taxon>Bacteria</taxon>
        <taxon>Bacillati</taxon>
        <taxon>Actinomycetota</taxon>
        <taxon>Actinomycetes</taxon>
        <taxon>Mycobacteriales</taxon>
        <taxon>Nocardiaceae</taxon>
        <taxon>Rhodococcus</taxon>
        <taxon>Rhodococcus erythropolis group</taxon>
    </lineage>
</organism>
<dbReference type="Proteomes" id="UP001589587">
    <property type="component" value="Unassembled WGS sequence"/>
</dbReference>
<evidence type="ECO:0000313" key="6">
    <source>
        <dbReference type="EMBL" id="MFB9780369.1"/>
    </source>
</evidence>
<dbReference type="InterPro" id="IPR002938">
    <property type="entry name" value="FAD-bd"/>
</dbReference>
<comment type="caution">
    <text evidence="6">The sequence shown here is derived from an EMBL/GenBank/DDBJ whole genome shotgun (WGS) entry which is preliminary data.</text>
</comment>
<comment type="cofactor">
    <cofactor evidence="1">
        <name>FAD</name>
        <dbReference type="ChEBI" id="CHEBI:57692"/>
    </cofactor>
</comment>
<sequence>MTKLEHTEVLVVGGGPVGLTMSILLSRYGIDHILVERRNETSTHPKARGVSARSMEIFRRCGVAEDVARAGLPASHVSFYRGSSLVDPDFVRASPGGDTELDAVTPTPGLICAQNELEPVLLTHAKARGEARIAFGARHIGVDERAGVLISTIEDVNTGDVRQVSSRFVVACDGIGSATRARVGIAMKGTTGLGRYLSIRFKAPLGRLLADRLSASYFLTPPAVGGFMAIDNDVEWIYQYPYTEGSDAERLSDEECAALIRTAAGIGGLDVEVIDTMAWRMDALLAESYCRGGIFLVGDAAHAIPPTGGHGMNTGIGDADNLAWKMAAVIRGEAGPALLDTYEVERRPIAEQIIDISSRNSRAAGGYRIDDQLLLGTRYRSAAVQTDSTDGTSGLDRSKPPFRADPGKRLPHTWLRPEVSTLDLVGCNAIVVVNGEDSTEWNALANVAQREGISIRIENIGDESFGALCPKPGVSGILVRPDGHIAACFTGIPALIEFLEAACRMFGSASRDQ</sequence>
<dbReference type="PANTHER" id="PTHR43004">
    <property type="entry name" value="TRK SYSTEM POTASSIUM UPTAKE PROTEIN"/>
    <property type="match status" value="1"/>
</dbReference>
<dbReference type="Pfam" id="PF01494">
    <property type="entry name" value="FAD_binding_3"/>
    <property type="match status" value="1"/>
</dbReference>
<keyword evidence="7" id="KW-1185">Reference proteome</keyword>
<dbReference type="PRINTS" id="PR00420">
    <property type="entry name" value="RNGMNOXGNASE"/>
</dbReference>
<proteinExistence type="predicted"/>
<evidence type="ECO:0000256" key="3">
    <source>
        <dbReference type="ARBA" id="ARBA00022827"/>
    </source>
</evidence>
<keyword evidence="3" id="KW-0274">FAD</keyword>